<dbReference type="EMBL" id="AP024355">
    <property type="protein sequence ID" value="BCR06897.1"/>
    <property type="molecule type" value="Genomic_DNA"/>
</dbReference>
<dbReference type="InterPro" id="IPR036568">
    <property type="entry name" value="GGCT-like_sf"/>
</dbReference>
<evidence type="ECO:0000313" key="2">
    <source>
        <dbReference type="EMBL" id="BCR06897.1"/>
    </source>
</evidence>
<keyword evidence="1" id="KW-0456">Lyase</keyword>
<gene>
    <name evidence="2" type="ORF">DESUT3_39660</name>
</gene>
<protein>
    <recommendedName>
        <fullName evidence="4">Gamma-glutamylcyclotransferase</fullName>
    </recommendedName>
</protein>
<organism evidence="2 3">
    <name type="scientific">Desulfuromonas versatilis</name>
    <dbReference type="NCBI Taxonomy" id="2802975"/>
    <lineage>
        <taxon>Bacteria</taxon>
        <taxon>Pseudomonadati</taxon>
        <taxon>Thermodesulfobacteriota</taxon>
        <taxon>Desulfuromonadia</taxon>
        <taxon>Desulfuromonadales</taxon>
        <taxon>Desulfuromonadaceae</taxon>
        <taxon>Desulfuromonas</taxon>
    </lineage>
</organism>
<accession>A0ABN6E3L0</accession>
<sequence>MLYFAYGANMNTEILKERRVSFEKVCRGKVRNLRLVFDKPGEDGSGMANLQDHKGSVAEGVVYDVPEASLANLDVYQGVDRGHYRRHALVVQTSKGELECVVYRAAKFRTGLKPAPEYLQAIIRGAEEHKLSSEYLVFLKSFNTMPAGD</sequence>
<dbReference type="InterPro" id="IPR013024">
    <property type="entry name" value="GGCT-like"/>
</dbReference>
<reference evidence="2 3" key="1">
    <citation type="journal article" date="2016" name="C (Basel)">
        <title>Selective Growth of and Electricity Production by Marine Exoelectrogenic Bacteria in Self-Aggregated Hydrogel of Microbially Reduced Graphene Oxide.</title>
        <authorList>
            <person name="Yoshida N."/>
            <person name="Goto Y."/>
            <person name="Miyata Y."/>
        </authorList>
    </citation>
    <scope>NUCLEOTIDE SEQUENCE [LARGE SCALE GENOMIC DNA]</scope>
    <source>
        <strain evidence="2 3">NIT-T3</strain>
    </source>
</reference>
<proteinExistence type="predicted"/>
<dbReference type="Proteomes" id="UP001319827">
    <property type="component" value="Chromosome"/>
</dbReference>
<evidence type="ECO:0000313" key="3">
    <source>
        <dbReference type="Proteomes" id="UP001319827"/>
    </source>
</evidence>
<dbReference type="Gene3D" id="3.10.490.10">
    <property type="entry name" value="Gamma-glutamyl cyclotransferase-like"/>
    <property type="match status" value="1"/>
</dbReference>
<dbReference type="InterPro" id="IPR017939">
    <property type="entry name" value="G-Glutamylcylcotransferase"/>
</dbReference>
<dbReference type="RefSeq" id="WP_221250272.1">
    <property type="nucleotide sequence ID" value="NZ_AP024355.1"/>
</dbReference>
<reference evidence="2 3" key="2">
    <citation type="journal article" date="2021" name="Int. J. Syst. Evol. Microbiol.">
        <title>Isolation and Polyphasic Characterization of Desulfuromonas versatilis sp. Nov., an Electrogenic Bacteria Capable of Versatile Metabolism Isolated from a Graphene Oxide-Reducing Enrichment Culture.</title>
        <authorList>
            <person name="Xie L."/>
            <person name="Yoshida N."/>
            <person name="Ishii S."/>
            <person name="Meng L."/>
        </authorList>
    </citation>
    <scope>NUCLEOTIDE SEQUENCE [LARGE SCALE GENOMIC DNA]</scope>
    <source>
        <strain evidence="2 3">NIT-T3</strain>
    </source>
</reference>
<dbReference type="CDD" id="cd06661">
    <property type="entry name" value="GGCT_like"/>
    <property type="match status" value="1"/>
</dbReference>
<dbReference type="PANTHER" id="PTHR12935:SF0">
    <property type="entry name" value="GAMMA-GLUTAMYLCYCLOTRANSFERASE"/>
    <property type="match status" value="1"/>
</dbReference>
<dbReference type="Pfam" id="PF13772">
    <property type="entry name" value="AIG2_2"/>
    <property type="match status" value="1"/>
</dbReference>
<dbReference type="PANTHER" id="PTHR12935">
    <property type="entry name" value="GAMMA-GLUTAMYLCYCLOTRANSFERASE"/>
    <property type="match status" value="1"/>
</dbReference>
<name>A0ABN6E3L0_9BACT</name>
<evidence type="ECO:0000256" key="1">
    <source>
        <dbReference type="ARBA" id="ARBA00023239"/>
    </source>
</evidence>
<dbReference type="SUPFAM" id="SSF110857">
    <property type="entry name" value="Gamma-glutamyl cyclotransferase-like"/>
    <property type="match status" value="1"/>
</dbReference>
<keyword evidence="3" id="KW-1185">Reference proteome</keyword>
<evidence type="ECO:0008006" key="4">
    <source>
        <dbReference type="Google" id="ProtNLM"/>
    </source>
</evidence>